<evidence type="ECO:0000256" key="8">
    <source>
        <dbReference type="ARBA" id="ARBA00022679"/>
    </source>
</evidence>
<keyword evidence="11" id="KW-0946">Virion</keyword>
<dbReference type="Gene3D" id="6.10.140.300">
    <property type="match status" value="1"/>
</dbReference>
<feature type="domain" description="RNA-directed RNA polymerase thumb" evidence="18">
    <location>
        <begin position="547"/>
        <end position="710"/>
    </location>
</feature>
<evidence type="ECO:0000313" key="20">
    <source>
        <dbReference type="Proteomes" id="UP000241576"/>
    </source>
</evidence>
<comment type="function">
    <text evidence="14">RNA-dependent RNA polymerase which is found both free and covalently attached to the genomic RNA. May also contain guanylyl and methyl transferase activities.</text>
</comment>
<feature type="domain" description="Birnavirus RNA-directed RNA polymerase palm" evidence="17">
    <location>
        <begin position="1"/>
        <end position="501"/>
    </location>
</feature>
<evidence type="ECO:0000256" key="2">
    <source>
        <dbReference type="ARBA" id="ARBA00011314"/>
    </source>
</evidence>
<evidence type="ECO:0000256" key="3">
    <source>
        <dbReference type="ARBA" id="ARBA00012494"/>
    </source>
</evidence>
<dbReference type="InterPro" id="IPR043502">
    <property type="entry name" value="DNA/RNA_pol_sf"/>
</dbReference>
<comment type="subcellular location">
    <subcellularLocation>
        <location evidence="1">Virion</location>
    </subcellularLocation>
</comment>
<dbReference type="GO" id="GO:0019079">
    <property type="term" value="P:viral genome replication"/>
    <property type="evidence" value="ECO:0007669"/>
    <property type="project" value="InterPro"/>
</dbReference>
<dbReference type="PROSITE" id="PS50524">
    <property type="entry name" value="RDRP_DSRNA_BIR"/>
    <property type="match status" value="1"/>
</dbReference>
<dbReference type="OrthoDB" id="249at10239"/>
<evidence type="ECO:0000259" key="18">
    <source>
        <dbReference type="Pfam" id="PF20488"/>
    </source>
</evidence>
<dbReference type="KEGG" id="vg:37619386"/>
<reference evidence="19 20" key="1">
    <citation type="journal article" date="2008" name="Virology">
        <title>Genome and polypeptides characterization of Tellina virus 1 reveals a fifth genetic cluster in the Birnaviridae family.</title>
        <authorList>
            <person name="Nobiron I."/>
            <person name="Galloux M."/>
            <person name="Henry C."/>
            <person name="Torhy C."/>
            <person name="Boudinot P."/>
            <person name="Lejal N."/>
            <person name="Da Costa B."/>
            <person name="Delmas B."/>
        </authorList>
    </citation>
    <scope>NUCLEOTIDE SEQUENCE [LARGE SCALE GENOMIC DNA]</scope>
</reference>
<name>Q2PBR4_9VIRU</name>
<feature type="region of interest" description="Disordered" evidence="16">
    <location>
        <begin position="872"/>
        <end position="894"/>
    </location>
</feature>
<dbReference type="InterPro" id="IPR046813">
    <property type="entry name" value="Birnavirus_RdRp_thumb_sf"/>
</dbReference>
<keyword evidence="7" id="KW-0597">Phosphoprotein</keyword>
<evidence type="ECO:0000256" key="4">
    <source>
        <dbReference type="ARBA" id="ARBA00022412"/>
    </source>
</evidence>
<keyword evidence="8" id="KW-0808">Transferase</keyword>
<keyword evidence="5" id="KW-0696">RNA-directed RNA polymerase</keyword>
<evidence type="ECO:0000256" key="12">
    <source>
        <dbReference type="ARBA" id="ARBA00022953"/>
    </source>
</evidence>
<evidence type="ECO:0000256" key="6">
    <source>
        <dbReference type="ARBA" id="ARBA00022520"/>
    </source>
</evidence>
<dbReference type="RefSeq" id="YP_009508102.1">
    <property type="nucleotide sequence ID" value="NC_038870.1"/>
</dbReference>
<keyword evidence="12" id="KW-0693">Viral RNA replication</keyword>
<proteinExistence type="predicted"/>
<keyword evidence="13" id="KW-0342">GTP-binding</keyword>
<evidence type="ECO:0000256" key="1">
    <source>
        <dbReference type="ARBA" id="ARBA00004328"/>
    </source>
</evidence>
<accession>Q2PBR4</accession>
<keyword evidence="10" id="KW-0547">Nucleotide-binding</keyword>
<comment type="subunit">
    <text evidence="2">Interacts with VP3 in the cytoplasm.</text>
</comment>
<protein>
    <recommendedName>
        <fullName evidence="4">RNA-directed RNA polymerase</fullName>
        <ecNumber evidence="3">2.7.7.48</ecNumber>
    </recommendedName>
    <alternativeName>
        <fullName evidence="15">Protein VP1</fullName>
    </alternativeName>
</protein>
<evidence type="ECO:0000259" key="17">
    <source>
        <dbReference type="Pfam" id="PF04197"/>
    </source>
</evidence>
<evidence type="ECO:0000256" key="9">
    <source>
        <dbReference type="ARBA" id="ARBA00022695"/>
    </source>
</evidence>
<dbReference type="Gene3D" id="3.90.1730.10">
    <property type="entry name" value="Infectious bursal virus vp1 polymerase domain"/>
    <property type="match status" value="2"/>
</dbReference>
<evidence type="ECO:0000256" key="16">
    <source>
        <dbReference type="SAM" id="MobiDB-lite"/>
    </source>
</evidence>
<dbReference type="GO" id="GO:0003968">
    <property type="term" value="F:RNA-directed RNA polymerase activity"/>
    <property type="evidence" value="ECO:0007669"/>
    <property type="project" value="UniProtKB-KW"/>
</dbReference>
<dbReference type="GO" id="GO:0044423">
    <property type="term" value="C:virion component"/>
    <property type="evidence" value="ECO:0007669"/>
    <property type="project" value="UniProtKB-KW"/>
</dbReference>
<dbReference type="EMBL" id="AJ920336">
    <property type="protein sequence ID" value="CAI74982.1"/>
    <property type="molecule type" value="Genomic_RNA"/>
</dbReference>
<dbReference type="EC" id="2.7.7.48" evidence="3"/>
<organism evidence="19 20">
    <name type="scientific">Tellina virus 1</name>
    <dbReference type="NCBI Taxonomy" id="321302"/>
    <lineage>
        <taxon>Viruses</taxon>
        <taxon>Riboviria</taxon>
        <taxon>Orthornavirae</taxon>
        <taxon>Birnaviridae</taxon>
        <taxon>Telnavirus</taxon>
        <taxon>Telnavirus tellinae</taxon>
    </lineage>
</organism>
<keyword evidence="20" id="KW-1185">Reference proteome</keyword>
<dbReference type="GeneID" id="37619386"/>
<evidence type="ECO:0000256" key="15">
    <source>
        <dbReference type="ARBA" id="ARBA00032403"/>
    </source>
</evidence>
<evidence type="ECO:0000256" key="7">
    <source>
        <dbReference type="ARBA" id="ARBA00022553"/>
    </source>
</evidence>
<dbReference type="SUPFAM" id="SSF56672">
    <property type="entry name" value="DNA/RNA polymerases"/>
    <property type="match status" value="1"/>
</dbReference>
<dbReference type="Pfam" id="PF20488">
    <property type="entry name" value="Birna_VP1_thumb"/>
    <property type="match status" value="1"/>
</dbReference>
<keyword evidence="6" id="KW-0191">Covalent protein-RNA linkage</keyword>
<dbReference type="GO" id="GO:0005525">
    <property type="term" value="F:GTP binding"/>
    <property type="evidence" value="ECO:0007669"/>
    <property type="project" value="UniProtKB-KW"/>
</dbReference>
<sequence>MSNVFNSSQYRDTVLKILGKKNAPSTSDPKSHFPRQFTYDHDKINAKYIAELVVRHNLKPRIPEVINELVKEDPFDFPFFNTDFEEETEFNADPPDTVEIPQGTSHFIPKYYPRFKVSPYDQTFLNQCMYHLLVSVDSDENTATMQHLLRAAKTCAYGNGSIKGMTTRLEKMREIADGIGKNKPRPIYSMGYGTLREVSEMFDKYLPLPPIEGGEEALGLNVNLSHMVDPISGESQLPTVNRKAMAGAPFSQVEKKESHIIDAIFSGDMFLQGVSTALTDGIDDESTDKLLKEVLADFGWLRIGYLFPKSERYDIDKWETKTRCIWAAPFTTHLLLGAASTTPLEGSPNALFYDTPSLAKFNPFHGGLNVIVQKSISPGSHFFVYADNIYLSLEEVDGSHTWYSIDLEKGESNATPDKASAIAYHLLTRGWSTVEGEPNFNVTWATTLLRLAPHMVVNPLCVLGNSQFPFPGQGSGNAWTFLINHLLSALVVEKMSMVRIPGEVPRKRTGAELRDLRPDDNPTSKFQAQMLAPLGLNAKVEATIKDLELKLNECRASAPDVGYFASEPTEGPPPVPMPTVDLDLLGWAATWSHFHERFIPTLDPQRLYKTAALARGPEDRQEDEAGGTVVAQQIYYTARYEALRMVGGCNYPIIDIAASEAAERHRSRAAKAMAALGESASSAAWENGLSRTEFGEELNNSSVQERVTGAAMRDLHGGDPKPKESVRQGIDRLKDRQVFNERQYQSAKTSLSAVGRKIQTGAVSRIGLSPKESLLRTEVKATLAYRAKLSQLRNDLRTSPAEQESIALKLLLRESTKAVKQAEDIAKVFDVTQTHHQQAEQRIAPTARPREKSAAKLANPVAMYHVSYPLGASRIEPKSRNARKRAAKKARERD</sequence>
<evidence type="ECO:0000256" key="13">
    <source>
        <dbReference type="ARBA" id="ARBA00023134"/>
    </source>
</evidence>
<dbReference type="InterPro" id="IPR046812">
    <property type="entry name" value="Birnavirus_RdRp_palm_sf"/>
</dbReference>
<dbReference type="InterPro" id="IPR046752">
    <property type="entry name" value="Birnavirus_RdRp_thumb"/>
</dbReference>
<dbReference type="InterPro" id="IPR007100">
    <property type="entry name" value="Birnavirus_RdRp_palm"/>
</dbReference>
<evidence type="ECO:0000256" key="10">
    <source>
        <dbReference type="ARBA" id="ARBA00022741"/>
    </source>
</evidence>
<evidence type="ECO:0000256" key="5">
    <source>
        <dbReference type="ARBA" id="ARBA00022484"/>
    </source>
</evidence>
<evidence type="ECO:0000256" key="11">
    <source>
        <dbReference type="ARBA" id="ARBA00022844"/>
    </source>
</evidence>
<keyword evidence="9" id="KW-0548">Nucleotidyltransferase</keyword>
<evidence type="ECO:0000256" key="14">
    <source>
        <dbReference type="ARBA" id="ARBA00024712"/>
    </source>
</evidence>
<dbReference type="Proteomes" id="UP000241576">
    <property type="component" value="Genome"/>
</dbReference>
<dbReference type="Pfam" id="PF04197">
    <property type="entry name" value="Birna_RdRp_palm"/>
    <property type="match status" value="1"/>
</dbReference>
<evidence type="ECO:0000313" key="19">
    <source>
        <dbReference type="EMBL" id="CAI74982.1"/>
    </source>
</evidence>